<gene>
    <name evidence="2" type="ORF">LSINAPIS_LOCUS8751</name>
</gene>
<reference evidence="2 3" key="1">
    <citation type="submission" date="2017-07" db="EMBL/GenBank/DDBJ databases">
        <authorList>
            <person name="Talla V."/>
            <person name="Backstrom N."/>
        </authorList>
    </citation>
    <scope>NUCLEOTIDE SEQUENCE [LARGE SCALE GENOMIC DNA]</scope>
</reference>
<dbReference type="AlphaFoldDB" id="A0A5E4QGS9"/>
<protein>
    <submittedName>
        <fullName evidence="2">Uncharacterized protein</fullName>
    </submittedName>
</protein>
<accession>A0A5E4QGS9</accession>
<feature type="compositionally biased region" description="Basic and acidic residues" evidence="1">
    <location>
        <begin position="233"/>
        <end position="248"/>
    </location>
</feature>
<organism evidence="2 3">
    <name type="scientific">Leptidea sinapis</name>
    <dbReference type="NCBI Taxonomy" id="189913"/>
    <lineage>
        <taxon>Eukaryota</taxon>
        <taxon>Metazoa</taxon>
        <taxon>Ecdysozoa</taxon>
        <taxon>Arthropoda</taxon>
        <taxon>Hexapoda</taxon>
        <taxon>Insecta</taxon>
        <taxon>Pterygota</taxon>
        <taxon>Neoptera</taxon>
        <taxon>Endopterygota</taxon>
        <taxon>Lepidoptera</taxon>
        <taxon>Glossata</taxon>
        <taxon>Ditrysia</taxon>
        <taxon>Papilionoidea</taxon>
        <taxon>Pieridae</taxon>
        <taxon>Dismorphiinae</taxon>
        <taxon>Leptidea</taxon>
    </lineage>
</organism>
<dbReference type="EMBL" id="FZQP02003211">
    <property type="protein sequence ID" value="VVC97490.1"/>
    <property type="molecule type" value="Genomic_DNA"/>
</dbReference>
<sequence length="248" mass="28551">MSRGKAMIVSFAIVLLITFGVMVFLMTTINPQPVPNGRRFEFIVEKYYEGDANQDDGFQYGLEKVSNEYKLSGIDIKIDNAAYKHDIIYDKNIQYVVPPIWPDENDTVFIQEKGNKVNKTLKEFKLVPPIKGYRRSIQDKVHRNRNCANSLVLKIVDDNGYPKIEIKMGRKYNSKNSSKIYRRQRDKNEFNNLSSAIHNSDYIEENFIPVEVNDGIVLNIVGGSDEFYTSDESSDKLGKTIDSKENER</sequence>
<name>A0A5E4QGS9_9NEOP</name>
<dbReference type="Proteomes" id="UP000324832">
    <property type="component" value="Unassembled WGS sequence"/>
</dbReference>
<proteinExistence type="predicted"/>
<keyword evidence="3" id="KW-1185">Reference proteome</keyword>
<evidence type="ECO:0000313" key="2">
    <source>
        <dbReference type="EMBL" id="VVC97490.1"/>
    </source>
</evidence>
<feature type="region of interest" description="Disordered" evidence="1">
    <location>
        <begin position="229"/>
        <end position="248"/>
    </location>
</feature>
<evidence type="ECO:0000256" key="1">
    <source>
        <dbReference type="SAM" id="MobiDB-lite"/>
    </source>
</evidence>
<feature type="non-terminal residue" evidence="2">
    <location>
        <position position="248"/>
    </location>
</feature>
<evidence type="ECO:0000313" key="3">
    <source>
        <dbReference type="Proteomes" id="UP000324832"/>
    </source>
</evidence>